<feature type="region of interest" description="Disordered" evidence="1">
    <location>
        <begin position="785"/>
        <end position="1084"/>
    </location>
</feature>
<feature type="region of interest" description="Disordered" evidence="1">
    <location>
        <begin position="1"/>
        <end position="31"/>
    </location>
</feature>
<feature type="compositionally biased region" description="Polar residues" evidence="1">
    <location>
        <begin position="357"/>
        <end position="391"/>
    </location>
</feature>
<feature type="compositionally biased region" description="Low complexity" evidence="1">
    <location>
        <begin position="548"/>
        <end position="562"/>
    </location>
</feature>
<dbReference type="AlphaFoldDB" id="A0A177UXK3"/>
<feature type="region of interest" description="Disordered" evidence="1">
    <location>
        <begin position="630"/>
        <end position="679"/>
    </location>
</feature>
<name>A0A177UXK3_9BASI</name>
<feature type="compositionally biased region" description="Low complexity" evidence="1">
    <location>
        <begin position="441"/>
        <end position="457"/>
    </location>
</feature>
<reference evidence="2" key="1">
    <citation type="submission" date="2016-04" db="EMBL/GenBank/DDBJ databases">
        <authorList>
            <person name="Nguyen H.D."/>
            <person name="Kesanakurti P."/>
            <person name="Cullis J."/>
            <person name="Levesque C.A."/>
            <person name="Hambleton S."/>
        </authorList>
    </citation>
    <scope>NUCLEOTIDE SEQUENCE</scope>
    <source>
        <strain evidence="2">DAOMC 238032</strain>
    </source>
</reference>
<protein>
    <submittedName>
        <fullName evidence="2">Uncharacterized protein</fullName>
    </submittedName>
</protein>
<feature type="compositionally biased region" description="Low complexity" evidence="1">
    <location>
        <begin position="1064"/>
        <end position="1084"/>
    </location>
</feature>
<feature type="compositionally biased region" description="Low complexity" evidence="1">
    <location>
        <begin position="392"/>
        <end position="409"/>
    </location>
</feature>
<feature type="compositionally biased region" description="Low complexity" evidence="1">
    <location>
        <begin position="630"/>
        <end position="667"/>
    </location>
</feature>
<feature type="compositionally biased region" description="Acidic residues" evidence="1">
    <location>
        <begin position="808"/>
        <end position="818"/>
    </location>
</feature>
<reference evidence="2" key="2">
    <citation type="journal article" date="2019" name="IMA Fungus">
        <title>Genome sequencing and comparison of five Tilletia species to identify candidate genes for the detection of regulated species infecting wheat.</title>
        <authorList>
            <person name="Nguyen H.D.T."/>
            <person name="Sultana T."/>
            <person name="Kesanakurti P."/>
            <person name="Hambleton S."/>
        </authorList>
    </citation>
    <scope>NUCLEOTIDE SEQUENCE</scope>
    <source>
        <strain evidence="2">DAOMC 238032</strain>
    </source>
</reference>
<organism evidence="2 3">
    <name type="scientific">Tilletia caries</name>
    <name type="common">wheat bunt fungus</name>
    <dbReference type="NCBI Taxonomy" id="13290"/>
    <lineage>
        <taxon>Eukaryota</taxon>
        <taxon>Fungi</taxon>
        <taxon>Dikarya</taxon>
        <taxon>Basidiomycota</taxon>
        <taxon>Ustilaginomycotina</taxon>
        <taxon>Exobasidiomycetes</taxon>
        <taxon>Tilletiales</taxon>
        <taxon>Tilletiaceae</taxon>
        <taxon>Tilletia</taxon>
    </lineage>
</organism>
<accession>A0A177UXK3</accession>
<feature type="region of interest" description="Disordered" evidence="1">
    <location>
        <begin position="548"/>
        <end position="592"/>
    </location>
</feature>
<evidence type="ECO:0000256" key="1">
    <source>
        <dbReference type="SAM" id="MobiDB-lite"/>
    </source>
</evidence>
<sequence length="1101" mass="110490">MRLIRKASAAAGPAESLSTSSSALSIRSASSISVRSLSGPITKMLGKAAASLKRRRDDIDEHTAPQHDHDHDHDHDRRNRAAVLFAATEEVVRRSTADNRPAHVVAQHDSGLIPGGWDEVGLSASSSSTALYPALPSLRAPMPESLPAIEQASTSTASSSAPAPNPPVFNSAVPPSITTDAFESAIADLNARLLAKGKSNANLQDAVDSFRAASASASASAASSSATNAKKRGTSTADRFKSAHEKMFKKSDSIASHYATIRASSKTKKVVAALTGSSRKSAAAGKTPTAAVAPLAGPSTDIMTATSTAPGAIEPTAKRTRIDPTIATTTSPRKPAPAPTPLDLLAQPKHVAPSPLKRTTATLNNKNSMSTLKPKASTATLRAQPSTSSLRSAVAAAGSQAGPAPAPSVRFGPKQIRTFTSGTSEESTEAQQGSGSSTPLATSSPPQAAGPSAPTSARPMMPAKQRSGSAKMLDIFATPPRRIAPLPQSRSTLMTASLPRSTALAAAAAVRTSSSPLKRVLGSAAMLLGVFATPPRAAPAIVAGAKNRTGAAQTSSQASRTAGRFHPYKTGGASAGVSSARPKGKARAAPAPVPASAAQLVASKKTAATTAASTATVAGPSRARGLVNSATTTAAGAGARGTATTRRTAATAATTTTTSTRRGPAPGAVAPGKKTLPTSASLNATSKAMPFPAVPQTSTPPSTLASAVAAAVAEPAAAIRRRPHIDRGAIMRRARAAAEAGAGAEVDSAMGSVDVEMDVHGDGDGEGNGEDAPMEVDAEIEAEQERVTTPYSQDEESSSASGSGSMDEREEILQEDVDAPTRPMAVGNRVPSSSSARSTSTSTSITKAARPAPVPSSTMLTSSNSVPSTVTLSTGLSARLPSKKTNARTAGGTRDGPLPLPVVPPLRSSGTGALRTRTNASNAAAGKAGAGGKARVASGSTKATGTGTGMAGGKKVSDENAMLPPPSRPSTSSSLASLAAKDADTSMRSSKSIDDSTSTSTSTSTAGRRVAFQVAELNGRSSSLTASANSQSAGEHGKKDSTSSRAGAKAAVTVTSTRRKAPATKKAAMVPPHTAAAAAGEEAAGRMTRASARLAAKTGAM</sequence>
<evidence type="ECO:0000313" key="3">
    <source>
        <dbReference type="Proteomes" id="UP000077671"/>
    </source>
</evidence>
<feature type="compositionally biased region" description="Low complexity" evidence="1">
    <location>
        <begin position="919"/>
        <end position="945"/>
    </location>
</feature>
<feature type="compositionally biased region" description="Low complexity" evidence="1">
    <location>
        <begin position="832"/>
        <end position="846"/>
    </location>
</feature>
<feature type="region of interest" description="Disordered" evidence="1">
    <location>
        <begin position="221"/>
        <end position="241"/>
    </location>
</feature>
<proteinExistence type="predicted"/>
<feature type="compositionally biased region" description="Low complexity" evidence="1">
    <location>
        <begin position="1021"/>
        <end position="1033"/>
    </location>
</feature>
<gene>
    <name evidence="2" type="ORF">A4X03_0g5717</name>
</gene>
<feature type="region of interest" description="Disordered" evidence="1">
    <location>
        <begin position="326"/>
        <end position="469"/>
    </location>
</feature>
<feature type="compositionally biased region" description="Low complexity" evidence="1">
    <location>
        <begin position="16"/>
        <end position="31"/>
    </location>
</feature>
<dbReference type="Proteomes" id="UP000077671">
    <property type="component" value="Unassembled WGS sequence"/>
</dbReference>
<feature type="compositionally biased region" description="Polar residues" evidence="1">
    <location>
        <begin position="855"/>
        <end position="876"/>
    </location>
</feature>
<dbReference type="EMBL" id="LWDD02000953">
    <property type="protein sequence ID" value="KAE8254445.1"/>
    <property type="molecule type" value="Genomic_DNA"/>
</dbReference>
<feature type="compositionally biased region" description="Low complexity" evidence="1">
    <location>
        <begin position="969"/>
        <end position="1005"/>
    </location>
</feature>
<feature type="compositionally biased region" description="Polar residues" evidence="1">
    <location>
        <begin position="430"/>
        <end position="440"/>
    </location>
</feature>
<comment type="caution">
    <text evidence="2">The sequence shown here is derived from an EMBL/GenBank/DDBJ whole genome shotgun (WGS) entry which is preliminary data.</text>
</comment>
<evidence type="ECO:0000313" key="2">
    <source>
        <dbReference type="EMBL" id="KAE8254445.1"/>
    </source>
</evidence>